<accession>A0A077ZT44</accession>
<evidence type="ECO:0000313" key="3">
    <source>
        <dbReference type="EMBL" id="CDW73057.1"/>
    </source>
</evidence>
<protein>
    <submittedName>
        <fullName evidence="3">Uncharacterized protein</fullName>
    </submittedName>
</protein>
<feature type="region of interest" description="Disordered" evidence="2">
    <location>
        <begin position="116"/>
        <end position="171"/>
    </location>
</feature>
<evidence type="ECO:0000313" key="4">
    <source>
        <dbReference type="Proteomes" id="UP000039865"/>
    </source>
</evidence>
<name>A0A077ZT44_STYLE</name>
<evidence type="ECO:0000256" key="1">
    <source>
        <dbReference type="SAM" id="Coils"/>
    </source>
</evidence>
<reference evidence="3 4" key="1">
    <citation type="submission" date="2014-06" db="EMBL/GenBank/DDBJ databases">
        <authorList>
            <person name="Swart Estienne"/>
        </authorList>
    </citation>
    <scope>NUCLEOTIDE SEQUENCE [LARGE SCALE GENOMIC DNA]</scope>
    <source>
        <strain evidence="3 4">130c</strain>
    </source>
</reference>
<gene>
    <name evidence="3" type="primary">Contig3668.g3915</name>
    <name evidence="3" type="ORF">STYLEM_2026</name>
</gene>
<feature type="compositionally biased region" description="Basic and acidic residues" evidence="2">
    <location>
        <begin position="119"/>
        <end position="129"/>
    </location>
</feature>
<organism evidence="3 4">
    <name type="scientific">Stylonychia lemnae</name>
    <name type="common">Ciliate</name>
    <dbReference type="NCBI Taxonomy" id="5949"/>
    <lineage>
        <taxon>Eukaryota</taxon>
        <taxon>Sar</taxon>
        <taxon>Alveolata</taxon>
        <taxon>Ciliophora</taxon>
        <taxon>Intramacronucleata</taxon>
        <taxon>Spirotrichea</taxon>
        <taxon>Stichotrichia</taxon>
        <taxon>Sporadotrichida</taxon>
        <taxon>Oxytrichidae</taxon>
        <taxon>Stylonychinae</taxon>
        <taxon>Stylonychia</taxon>
    </lineage>
</organism>
<keyword evidence="1" id="KW-0175">Coiled coil</keyword>
<dbReference type="EMBL" id="CCKQ01001963">
    <property type="protein sequence ID" value="CDW73057.1"/>
    <property type="molecule type" value="Genomic_DNA"/>
</dbReference>
<sequence>MYIKGISIKYIKLPTDIIDQHTVNVEMRRQMRKSKYFKDNYNDDVERQMSKRKDKTIIEEKVFQDALTNERPLIGRGRGFGRGSGITYDIQQEEQLRQEGRGRAYGRGQRTATFDYEETEVKSEDERKPKAFGRGGRGRGIELQSDSQQIQENPVGGRGRAYGRGQQNQNDKSGLDVIDDLIFIRSKLNKISQKVANSKKGTMSRLGRFINSNQNKSQVKDQESVSSKLLGQDIEIFEDVDHSVDKENQLHNLEQSKDSIARLNSEIQEINSNGAMQ</sequence>
<dbReference type="InParanoid" id="A0A077ZT44"/>
<proteinExistence type="predicted"/>
<dbReference type="Proteomes" id="UP000039865">
    <property type="component" value="Unassembled WGS sequence"/>
</dbReference>
<keyword evidence="4" id="KW-1185">Reference proteome</keyword>
<dbReference type="AlphaFoldDB" id="A0A077ZT44"/>
<evidence type="ECO:0000256" key="2">
    <source>
        <dbReference type="SAM" id="MobiDB-lite"/>
    </source>
</evidence>
<feature type="coiled-coil region" evidence="1">
    <location>
        <begin position="246"/>
        <end position="273"/>
    </location>
</feature>